<evidence type="ECO:0000313" key="1">
    <source>
        <dbReference type="EMBL" id="JAI00483.1"/>
    </source>
</evidence>
<accession>A0A0E9XCL5</accession>
<reference evidence="1" key="2">
    <citation type="journal article" date="2015" name="Fish Shellfish Immunol.">
        <title>Early steps in the European eel (Anguilla anguilla)-Vibrio vulnificus interaction in the gills: Role of the RtxA13 toxin.</title>
        <authorList>
            <person name="Callol A."/>
            <person name="Pajuelo D."/>
            <person name="Ebbesson L."/>
            <person name="Teles M."/>
            <person name="MacKenzie S."/>
            <person name="Amaro C."/>
        </authorList>
    </citation>
    <scope>NUCLEOTIDE SEQUENCE</scope>
</reference>
<proteinExistence type="predicted"/>
<sequence>MARVLLDTVYHRAKGRVLVLDVLLVLAKGLVDLIYADLLQGPLVLHGDALQLVMDLPEVLFQCVIFFIHQALAHHSYQATDHTKKGVYGGSKGGDLLHATQNLGCCLFHLLLVCHVGCNSSGCLSSLRADDSRFWIGVMDRCEVLWCKSS</sequence>
<organism evidence="1">
    <name type="scientific">Anguilla anguilla</name>
    <name type="common">European freshwater eel</name>
    <name type="synonym">Muraena anguilla</name>
    <dbReference type="NCBI Taxonomy" id="7936"/>
    <lineage>
        <taxon>Eukaryota</taxon>
        <taxon>Metazoa</taxon>
        <taxon>Chordata</taxon>
        <taxon>Craniata</taxon>
        <taxon>Vertebrata</taxon>
        <taxon>Euteleostomi</taxon>
        <taxon>Actinopterygii</taxon>
        <taxon>Neopterygii</taxon>
        <taxon>Teleostei</taxon>
        <taxon>Anguilliformes</taxon>
        <taxon>Anguillidae</taxon>
        <taxon>Anguilla</taxon>
    </lineage>
</organism>
<reference evidence="1" key="1">
    <citation type="submission" date="2014-11" db="EMBL/GenBank/DDBJ databases">
        <authorList>
            <person name="Amaro Gonzalez C."/>
        </authorList>
    </citation>
    <scope>NUCLEOTIDE SEQUENCE</scope>
</reference>
<dbReference type="AlphaFoldDB" id="A0A0E9XCL5"/>
<protein>
    <submittedName>
        <fullName evidence="1">Uncharacterized protein</fullName>
    </submittedName>
</protein>
<dbReference type="EMBL" id="GBXM01008095">
    <property type="protein sequence ID" value="JAI00483.1"/>
    <property type="molecule type" value="Transcribed_RNA"/>
</dbReference>
<name>A0A0E9XCL5_ANGAN</name>